<dbReference type="CDD" id="cd04301">
    <property type="entry name" value="NAT_SF"/>
    <property type="match status" value="1"/>
</dbReference>
<feature type="domain" description="N-acetyltransferase" evidence="1">
    <location>
        <begin position="5"/>
        <end position="164"/>
    </location>
</feature>
<evidence type="ECO:0000313" key="3">
    <source>
        <dbReference type="Proteomes" id="UP000249739"/>
    </source>
</evidence>
<dbReference type="AlphaFoldDB" id="A0A2W5FJ10"/>
<evidence type="ECO:0000259" key="1">
    <source>
        <dbReference type="PROSITE" id="PS51186"/>
    </source>
</evidence>
<sequence>MNGFARIQSVTPGNADYLSRNMGNYAVEQGLPDLSAFHKHFEIASRDVPNLVSQDKPPAPLEPRVIYAQATLTGREGFSALITNLYVEPEHRRKGHGRDMMELIDVFAKQSRLHRILAPTGTWECSDLYEHCGYRQEGDAIKAGFSKADGTPHEYRFYRKDFTV</sequence>
<dbReference type="Proteomes" id="UP000249739">
    <property type="component" value="Unassembled WGS sequence"/>
</dbReference>
<dbReference type="PROSITE" id="PS51186">
    <property type="entry name" value="GNAT"/>
    <property type="match status" value="1"/>
</dbReference>
<dbReference type="EMBL" id="QFOT01000046">
    <property type="protein sequence ID" value="PZP55891.1"/>
    <property type="molecule type" value="Genomic_DNA"/>
</dbReference>
<comment type="caution">
    <text evidence="2">The sequence shown here is derived from an EMBL/GenBank/DDBJ whole genome shotgun (WGS) entry which is preliminary data.</text>
</comment>
<proteinExistence type="predicted"/>
<protein>
    <recommendedName>
        <fullName evidence="1">N-acetyltransferase domain-containing protein</fullName>
    </recommendedName>
</protein>
<reference evidence="2 3" key="1">
    <citation type="submission" date="2017-08" db="EMBL/GenBank/DDBJ databases">
        <title>Infants hospitalized years apart are colonized by the same room-sourced microbial strains.</title>
        <authorList>
            <person name="Brooks B."/>
            <person name="Olm M.R."/>
            <person name="Firek B.A."/>
            <person name="Baker R."/>
            <person name="Thomas B.C."/>
            <person name="Morowitz M.J."/>
            <person name="Banfield J.F."/>
        </authorList>
    </citation>
    <scope>NUCLEOTIDE SEQUENCE [LARGE SCALE GENOMIC DNA]</scope>
    <source>
        <strain evidence="2">S2_006_000_R2_64</strain>
    </source>
</reference>
<dbReference type="GO" id="GO:0016747">
    <property type="term" value="F:acyltransferase activity, transferring groups other than amino-acyl groups"/>
    <property type="evidence" value="ECO:0007669"/>
    <property type="project" value="InterPro"/>
</dbReference>
<dbReference type="InterPro" id="IPR000182">
    <property type="entry name" value="GNAT_dom"/>
</dbReference>
<dbReference type="InterPro" id="IPR016181">
    <property type="entry name" value="Acyl_CoA_acyltransferase"/>
</dbReference>
<dbReference type="Pfam" id="PF13508">
    <property type="entry name" value="Acetyltransf_7"/>
    <property type="match status" value="1"/>
</dbReference>
<accession>A0A2W5FJ10</accession>
<evidence type="ECO:0000313" key="2">
    <source>
        <dbReference type="EMBL" id="PZP55891.1"/>
    </source>
</evidence>
<gene>
    <name evidence="2" type="ORF">DI586_05420</name>
</gene>
<dbReference type="SUPFAM" id="SSF55729">
    <property type="entry name" value="Acyl-CoA N-acyltransferases (Nat)"/>
    <property type="match status" value="1"/>
</dbReference>
<organism evidence="2 3">
    <name type="scientific">Micavibrio aeruginosavorus</name>
    <dbReference type="NCBI Taxonomy" id="349221"/>
    <lineage>
        <taxon>Bacteria</taxon>
        <taxon>Pseudomonadati</taxon>
        <taxon>Bdellovibrionota</taxon>
        <taxon>Bdellovibrionia</taxon>
        <taxon>Bdellovibrionales</taxon>
        <taxon>Pseudobdellovibrionaceae</taxon>
        <taxon>Micavibrio</taxon>
    </lineage>
</organism>
<dbReference type="Gene3D" id="3.40.630.30">
    <property type="match status" value="1"/>
</dbReference>
<name>A0A2W5FJ10_9BACT</name>